<organism evidence="1 2">
    <name type="scientific">Mycteria americana</name>
    <name type="common">Wood stork</name>
    <dbReference type="NCBI Taxonomy" id="33587"/>
    <lineage>
        <taxon>Eukaryota</taxon>
        <taxon>Metazoa</taxon>
        <taxon>Chordata</taxon>
        <taxon>Craniata</taxon>
        <taxon>Vertebrata</taxon>
        <taxon>Euteleostomi</taxon>
        <taxon>Archelosauria</taxon>
        <taxon>Archosauria</taxon>
        <taxon>Dinosauria</taxon>
        <taxon>Saurischia</taxon>
        <taxon>Theropoda</taxon>
        <taxon>Coelurosauria</taxon>
        <taxon>Aves</taxon>
        <taxon>Neognathae</taxon>
        <taxon>Neoaves</taxon>
        <taxon>Aequornithes</taxon>
        <taxon>Ciconiiformes</taxon>
        <taxon>Ciconiidae</taxon>
        <taxon>Mycteria</taxon>
    </lineage>
</organism>
<evidence type="ECO:0000313" key="2">
    <source>
        <dbReference type="Proteomes" id="UP001333110"/>
    </source>
</evidence>
<sequence length="260" mass="30133">MMKGLQHLSYEERLGELGLFSLEKRWVRGISSVYGGCKEDRARLCSVVPSGRTRGNGHRLKHRRFPLNIRKHFFSVRATKHWHRLPREAVESPSLEIFKSRLDTVLGSQLWAALLEHGGKGYTDMLEGRDAIQRDLDKLEEWAHANLMTFNKAKCKVLHLGWDNPRYQYRLGDEWNECSPMEKKDPRKPIVSCILHNKQVKGGDSAPLLHSVRPHLEYCVQLWGPQHKTHTDLSEWVQRKATKMGASHLGRLEHLSYEES</sequence>
<dbReference type="Proteomes" id="UP001333110">
    <property type="component" value="Unassembled WGS sequence"/>
</dbReference>
<comment type="caution">
    <text evidence="1">The sequence shown here is derived from an EMBL/GenBank/DDBJ whole genome shotgun (WGS) entry which is preliminary data.</text>
</comment>
<dbReference type="AlphaFoldDB" id="A0AAN7SAJ6"/>
<reference evidence="1 2" key="1">
    <citation type="journal article" date="2023" name="J. Hered.">
        <title>Chromosome-level genome of the wood stork (Mycteria americana) provides insight into avian chromosome evolution.</title>
        <authorList>
            <person name="Flamio R. Jr."/>
            <person name="Ramstad K.M."/>
        </authorList>
    </citation>
    <scope>NUCLEOTIDE SEQUENCE [LARGE SCALE GENOMIC DNA]</scope>
    <source>
        <strain evidence="1">JAX WOST 10</strain>
    </source>
</reference>
<evidence type="ECO:0000313" key="1">
    <source>
        <dbReference type="EMBL" id="KAK4833045.1"/>
    </source>
</evidence>
<protein>
    <recommendedName>
        <fullName evidence="3">Rna-directed dna polymerase from mobile element jockey-like</fullName>
    </recommendedName>
</protein>
<accession>A0AAN7SAJ6</accession>
<dbReference type="EMBL" id="JAUNZN010000001">
    <property type="protein sequence ID" value="KAK4833045.1"/>
    <property type="molecule type" value="Genomic_DNA"/>
</dbReference>
<gene>
    <name evidence="1" type="ORF">QYF61_027547</name>
</gene>
<proteinExistence type="predicted"/>
<name>A0AAN7SAJ6_MYCAM</name>
<evidence type="ECO:0008006" key="3">
    <source>
        <dbReference type="Google" id="ProtNLM"/>
    </source>
</evidence>
<dbReference type="PANTHER" id="PTHR33332">
    <property type="entry name" value="REVERSE TRANSCRIPTASE DOMAIN-CONTAINING PROTEIN"/>
    <property type="match status" value="1"/>
</dbReference>
<keyword evidence="2" id="KW-1185">Reference proteome</keyword>